<dbReference type="Proteomes" id="UP000248395">
    <property type="component" value="Unassembled WGS sequence"/>
</dbReference>
<accession>A0A318JMF0</accession>
<proteinExistence type="predicted"/>
<name>A0A318JMF0_9NEIS</name>
<evidence type="ECO:0000313" key="2">
    <source>
        <dbReference type="Proteomes" id="UP000248395"/>
    </source>
</evidence>
<dbReference type="EMBL" id="QJKC01000001">
    <property type="protein sequence ID" value="PXX51100.1"/>
    <property type="molecule type" value="Genomic_DNA"/>
</dbReference>
<comment type="caution">
    <text evidence="1">The sequence shown here is derived from an EMBL/GenBank/DDBJ whole genome shotgun (WGS) entry which is preliminary data.</text>
</comment>
<sequence>MDKPEIDITVQTIERAVKSAVEGAVERIIDQAAERAAAKLVEWVMMSTSNLPPEQRIASIVELLKTGKPGALSAAAPPESKTSDHAHEVSLAEEKTELAKSFGLATKLGISYGDGVEYQKRVRSEWDD</sequence>
<keyword evidence="2" id="KW-1185">Reference proteome</keyword>
<dbReference type="RefSeq" id="WP_059285623.1">
    <property type="nucleotide sequence ID" value="NZ_LNQU01000033.1"/>
</dbReference>
<reference evidence="1 2" key="1">
    <citation type="submission" date="2018-05" db="EMBL/GenBank/DDBJ databases">
        <title>Genomic Encyclopedia of Type Strains, Phase IV (KMG-IV): sequencing the most valuable type-strain genomes for metagenomic binning, comparative biology and taxonomic classification.</title>
        <authorList>
            <person name="Goeker M."/>
        </authorList>
    </citation>
    <scope>NUCLEOTIDE SEQUENCE [LARGE SCALE GENOMIC DNA]</scope>
    <source>
        <strain evidence="1 2">DSM 25134</strain>
    </source>
</reference>
<organism evidence="1 2">
    <name type="scientific">Aquitalea magnusonii</name>
    <dbReference type="NCBI Taxonomy" id="332411"/>
    <lineage>
        <taxon>Bacteria</taxon>
        <taxon>Pseudomonadati</taxon>
        <taxon>Pseudomonadota</taxon>
        <taxon>Betaproteobacteria</taxon>
        <taxon>Neisseriales</taxon>
        <taxon>Chromobacteriaceae</taxon>
        <taxon>Aquitalea</taxon>
    </lineage>
</organism>
<evidence type="ECO:0000313" key="1">
    <source>
        <dbReference type="EMBL" id="PXX51100.1"/>
    </source>
</evidence>
<protein>
    <submittedName>
        <fullName evidence="1">Uncharacterized protein</fullName>
    </submittedName>
</protein>
<gene>
    <name evidence="1" type="ORF">DFR38_101161</name>
</gene>
<dbReference type="AlphaFoldDB" id="A0A318JMF0"/>